<dbReference type="Gene3D" id="3.30.2090.10">
    <property type="entry name" value="Multidrug efflux transporter AcrB TolC docking domain, DN and DC subdomains"/>
    <property type="match status" value="2"/>
</dbReference>
<dbReference type="KEGG" id="kro:BVG79_01424"/>
<feature type="transmembrane region" description="Helical" evidence="1">
    <location>
        <begin position="953"/>
        <end position="976"/>
    </location>
</feature>
<organism evidence="2 3">
    <name type="scientific">Ketogulonicigenium robustum</name>
    <dbReference type="NCBI Taxonomy" id="92947"/>
    <lineage>
        <taxon>Bacteria</taxon>
        <taxon>Pseudomonadati</taxon>
        <taxon>Pseudomonadota</taxon>
        <taxon>Alphaproteobacteria</taxon>
        <taxon>Rhodobacterales</taxon>
        <taxon>Roseobacteraceae</taxon>
        <taxon>Ketogulonicigenium</taxon>
    </lineage>
</organism>
<protein>
    <submittedName>
        <fullName evidence="2">Hydrophobic/amphiphilic exporter-1</fullName>
    </submittedName>
</protein>
<dbReference type="GO" id="GO:0042910">
    <property type="term" value="F:xenobiotic transmembrane transporter activity"/>
    <property type="evidence" value="ECO:0007669"/>
    <property type="project" value="TreeGrafter"/>
</dbReference>
<dbReference type="PRINTS" id="PR00702">
    <property type="entry name" value="ACRIFLAVINRP"/>
</dbReference>
<feature type="transmembrane region" description="Helical" evidence="1">
    <location>
        <begin position="337"/>
        <end position="353"/>
    </location>
</feature>
<feature type="transmembrane region" description="Helical" evidence="1">
    <location>
        <begin position="427"/>
        <end position="447"/>
    </location>
</feature>
<feature type="transmembrane region" description="Helical" evidence="1">
    <location>
        <begin position="859"/>
        <end position="878"/>
    </location>
</feature>
<feature type="transmembrane region" description="Helical" evidence="1">
    <location>
        <begin position="12"/>
        <end position="29"/>
    </location>
</feature>
<dbReference type="Gene3D" id="3.30.70.1320">
    <property type="entry name" value="Multidrug efflux transporter AcrB pore domain like"/>
    <property type="match status" value="1"/>
</dbReference>
<dbReference type="Gene3D" id="3.30.70.1440">
    <property type="entry name" value="Multidrug efflux transporter AcrB pore domain"/>
    <property type="match status" value="1"/>
</dbReference>
<dbReference type="SUPFAM" id="SSF82693">
    <property type="entry name" value="Multidrug efflux transporter AcrB pore domain, PN1, PN2, PC1 and PC2 subdomains"/>
    <property type="match status" value="3"/>
</dbReference>
<feature type="transmembrane region" description="Helical" evidence="1">
    <location>
        <begin position="459"/>
        <end position="481"/>
    </location>
</feature>
<dbReference type="InterPro" id="IPR027463">
    <property type="entry name" value="AcrB_DN_DC_subdom"/>
</dbReference>
<evidence type="ECO:0000313" key="2">
    <source>
        <dbReference type="EMBL" id="ARO14770.1"/>
    </source>
</evidence>
<name>A0A1W6P0B7_9RHOB</name>
<dbReference type="SUPFAM" id="SSF82866">
    <property type="entry name" value="Multidrug efflux transporter AcrB transmembrane domain"/>
    <property type="match status" value="2"/>
</dbReference>
<keyword evidence="1" id="KW-0472">Membrane</keyword>
<sequence>MFLTRISVNQPVFAAMVMIGIMVLGAFSFNRLAVEQFPDIDFPVVATVVTYQGASPEAVESDLIKPIEDAVNTIAGIDTIESIAQTSRAMVIMTFNLDVQSSDAVQDVREKLSQISANFPDAANDPVILRFDPSAMALISLAISSDDMAPEDLTQLAEDTIVPRLSMINGVGSASVVGGLDRQVNISLDPDRMNAFGVTATEVLSAVRAENVDISAGEFDDGVEVQSVQIEGKIARAQDFMDIIVARRGGQPVRLGEVAHVDLGTAEVSSLALLDGQTALAIDVVKQQGANTVGVAEDIRHTVAQLMERDLPDNVRVEVVVDGSTSVEESYHTVRDMIIEGAVLATLIVFLFLNSWRSTVITGLTLPISLIGTMTALLALGFTLNVMTLMALSLAVGLLIDDAIVVRENIMRHLHMGKSHIQAALDGTNEIGLAVLATTLSIVAVFLPVAFMEGIMGRFFLQFGVTVAISVMISMFVAFTLDPMLSSIWYDPAADKNTKKGPVWRTINHFDRFFEALSHGYRSVLRGALRHRYTTLLLALLALVGSFALLPRVGAEFAPAGDNGEFTVTLETPAGSSLDYTALKIRQANDILHSFPQIERTYATVASGSSVDGTTTATINVSMVDKDQRSITPTEITLPVRDALRALPGVDVKVMAASGMGMNQAPIQVRIQGESLDVLGQISSELVGKLQQIEGLADVNSSMSIAQPVIGVRVNRDAASDLGLSMSSIGAALQPMMAGADVGDWNDSDDNSYAVYVQLPRAVRTNPAELGKLPVGAGSDGTLIRLDQVADITESLGASEINRYNQMRTVLVEANLAGEGFSTAMQATQAAIDSLNLPTGYRASMGGEAEDLGDAGSSAMQALLLAVIAIYLVLASQFGSLLQPFAIMMALPLSLIGVIVGLLIGGSTLNIYSAIGFIMLMGLVVKNAILLVDNANQHVRGGMNLYDALIEAGFTRFRPIIMTTLAMIFGMLPMALNIQGGSGQNAPMAHAVIGGLISSTILTLVVVPVVLTFIDTFGKWARKFFPTAPDHGAEAGH</sequence>
<evidence type="ECO:0000256" key="1">
    <source>
        <dbReference type="SAM" id="Phobius"/>
    </source>
</evidence>
<keyword evidence="3" id="KW-1185">Reference proteome</keyword>
<feature type="transmembrane region" description="Helical" evidence="1">
    <location>
        <begin position="533"/>
        <end position="550"/>
    </location>
</feature>
<feature type="transmembrane region" description="Helical" evidence="1">
    <location>
        <begin position="911"/>
        <end position="932"/>
    </location>
</feature>
<evidence type="ECO:0000313" key="3">
    <source>
        <dbReference type="Proteomes" id="UP000242447"/>
    </source>
</evidence>
<accession>A0A1W6P0B7</accession>
<gene>
    <name evidence="2" type="primary">acrD</name>
    <name evidence="2" type="ORF">BVG79_01424</name>
</gene>
<dbReference type="Gene3D" id="3.30.70.1430">
    <property type="entry name" value="Multidrug efflux transporter AcrB pore domain"/>
    <property type="match status" value="2"/>
</dbReference>
<dbReference type="AlphaFoldDB" id="A0A1W6P0B7"/>
<feature type="transmembrane region" description="Helical" evidence="1">
    <location>
        <begin position="988"/>
        <end position="1014"/>
    </location>
</feature>
<feature type="transmembrane region" description="Helical" evidence="1">
    <location>
        <begin position="885"/>
        <end position="905"/>
    </location>
</feature>
<dbReference type="GO" id="GO:0005886">
    <property type="term" value="C:plasma membrane"/>
    <property type="evidence" value="ECO:0007669"/>
    <property type="project" value="TreeGrafter"/>
</dbReference>
<feature type="transmembrane region" description="Helical" evidence="1">
    <location>
        <begin position="360"/>
        <end position="380"/>
    </location>
</feature>
<dbReference type="Pfam" id="PF00873">
    <property type="entry name" value="ACR_tran"/>
    <property type="match status" value="1"/>
</dbReference>
<dbReference type="InterPro" id="IPR001036">
    <property type="entry name" value="Acrflvin-R"/>
</dbReference>
<dbReference type="SUPFAM" id="SSF82714">
    <property type="entry name" value="Multidrug efflux transporter AcrB TolC docking domain, DN and DC subdomains"/>
    <property type="match status" value="2"/>
</dbReference>
<feature type="transmembrane region" description="Helical" evidence="1">
    <location>
        <begin position="386"/>
        <end position="406"/>
    </location>
</feature>
<keyword evidence="1" id="KW-0812">Transmembrane</keyword>
<proteinExistence type="predicted"/>
<dbReference type="STRING" id="92947.BVG79_01424"/>
<reference evidence="2 3" key="1">
    <citation type="submission" date="2017-02" db="EMBL/GenBank/DDBJ databases">
        <title>Ketogulonicigenium robustum SPU B003 Genome sequencing and assembly.</title>
        <authorList>
            <person name="Li Y."/>
            <person name="Liu L."/>
            <person name="Wang C."/>
            <person name="Zhang M."/>
            <person name="Zhang T."/>
            <person name="Zhang Y."/>
        </authorList>
    </citation>
    <scope>NUCLEOTIDE SEQUENCE [LARGE SCALE GENOMIC DNA]</scope>
    <source>
        <strain evidence="2 3">SPU_B003</strain>
    </source>
</reference>
<dbReference type="PANTHER" id="PTHR32063">
    <property type="match status" value="1"/>
</dbReference>
<dbReference type="PANTHER" id="PTHR32063:SF0">
    <property type="entry name" value="SWARMING MOTILITY PROTEIN SWRC"/>
    <property type="match status" value="1"/>
</dbReference>
<dbReference type="OrthoDB" id="9807350at2"/>
<keyword evidence="1" id="KW-1133">Transmembrane helix</keyword>
<dbReference type="Proteomes" id="UP000242447">
    <property type="component" value="Chromosome"/>
</dbReference>
<dbReference type="EMBL" id="CP019937">
    <property type="protein sequence ID" value="ARO14770.1"/>
    <property type="molecule type" value="Genomic_DNA"/>
</dbReference>
<dbReference type="RefSeq" id="WP_085786264.1">
    <property type="nucleotide sequence ID" value="NZ_CP019937.1"/>
</dbReference>
<dbReference type="Gene3D" id="1.20.1640.10">
    <property type="entry name" value="Multidrug efflux transporter AcrB transmembrane domain"/>
    <property type="match status" value="2"/>
</dbReference>